<feature type="signal peptide" evidence="2">
    <location>
        <begin position="1"/>
        <end position="24"/>
    </location>
</feature>
<dbReference type="GO" id="GO:0042834">
    <property type="term" value="F:peptidoglycan binding"/>
    <property type="evidence" value="ECO:0007669"/>
    <property type="project" value="InterPro"/>
</dbReference>
<feature type="chain" id="PRO_5017367981" description="SPOR domain-containing protein" evidence="2">
    <location>
        <begin position="25"/>
        <end position="336"/>
    </location>
</feature>
<dbReference type="Pfam" id="PF05036">
    <property type="entry name" value="SPOR"/>
    <property type="match status" value="1"/>
</dbReference>
<evidence type="ECO:0000256" key="1">
    <source>
        <dbReference type="SAM" id="MobiDB-lite"/>
    </source>
</evidence>
<proteinExistence type="predicted"/>
<gene>
    <name evidence="4" type="ORF">ROE7235_01377</name>
</gene>
<evidence type="ECO:0000256" key="2">
    <source>
        <dbReference type="SAM" id="SignalP"/>
    </source>
</evidence>
<keyword evidence="5" id="KW-1185">Reference proteome</keyword>
<name>A0A3B0MKM5_9RHOB</name>
<keyword evidence="2" id="KW-0732">Signal</keyword>
<dbReference type="Gene3D" id="3.30.70.1070">
    <property type="entry name" value="Sporulation related repeat"/>
    <property type="match status" value="1"/>
</dbReference>
<dbReference type="PROSITE" id="PS51724">
    <property type="entry name" value="SPOR"/>
    <property type="match status" value="1"/>
</dbReference>
<organism evidence="4 5">
    <name type="scientific">Roseinatronobacter ekhonensis</name>
    <dbReference type="NCBI Taxonomy" id="254356"/>
    <lineage>
        <taxon>Bacteria</taxon>
        <taxon>Pseudomonadati</taxon>
        <taxon>Pseudomonadota</taxon>
        <taxon>Alphaproteobacteria</taxon>
        <taxon>Rhodobacterales</taxon>
        <taxon>Paracoccaceae</taxon>
        <taxon>Roseinatronobacter</taxon>
    </lineage>
</organism>
<evidence type="ECO:0000259" key="3">
    <source>
        <dbReference type="PROSITE" id="PS51724"/>
    </source>
</evidence>
<dbReference type="InterPro" id="IPR007730">
    <property type="entry name" value="SPOR-like_dom"/>
</dbReference>
<feature type="domain" description="SPOR" evidence="3">
    <location>
        <begin position="257"/>
        <end position="336"/>
    </location>
</feature>
<dbReference type="RefSeq" id="WP_121093937.1">
    <property type="nucleotide sequence ID" value="NZ_UIHC01000010.1"/>
</dbReference>
<dbReference type="Proteomes" id="UP000272908">
    <property type="component" value="Unassembled WGS sequence"/>
</dbReference>
<accession>A0A3B0MKM5</accession>
<dbReference type="OrthoDB" id="9766672at2"/>
<dbReference type="EMBL" id="UIHC01000010">
    <property type="protein sequence ID" value="SUZ31627.1"/>
    <property type="molecule type" value="Genomic_DNA"/>
</dbReference>
<dbReference type="AlphaFoldDB" id="A0A3B0MKM5"/>
<dbReference type="InterPro" id="IPR036680">
    <property type="entry name" value="SPOR-like_sf"/>
</dbReference>
<sequence>MSGIRVAGFSVVLCLGLSACMQGAGGIQSSPGTNAQPSGAAVERDVEAPGVFSERDNGLWDGRPSLGGVWVAHPDVDAPERVIIRNTESGRETIGALFKRERMNPGPVFQVSAEAASAVGMLAGAPTALEVVALRTEEVQAAPEPEPAPEAEVAEVAAPAPQTAPEPAPQSAPQTDADAPEGSAPADTLIAVPEDEEPPKRGFFARLFGRDTPAEDEITTAPLDAMTPQTPAIPAAPGAPPPMPTPLAGNTAPAPATSQLDRAFIQIGIFSVESNATGAASTMRNAGLSASVKPGSTQGNAFWRVVVGPAASTAERREMLAQVKKLGFADAYAVRR</sequence>
<evidence type="ECO:0000313" key="5">
    <source>
        <dbReference type="Proteomes" id="UP000272908"/>
    </source>
</evidence>
<dbReference type="SUPFAM" id="SSF110997">
    <property type="entry name" value="Sporulation related repeat"/>
    <property type="match status" value="1"/>
</dbReference>
<reference evidence="5" key="1">
    <citation type="submission" date="2018-08" db="EMBL/GenBank/DDBJ databases">
        <authorList>
            <person name="Rodrigo-Torres L."/>
            <person name="Arahal R. D."/>
            <person name="Lucena T."/>
        </authorList>
    </citation>
    <scope>NUCLEOTIDE SEQUENCE [LARGE SCALE GENOMIC DNA]</scope>
    <source>
        <strain evidence="5">CECT 7235</strain>
    </source>
</reference>
<protein>
    <recommendedName>
        <fullName evidence="3">SPOR domain-containing protein</fullName>
    </recommendedName>
</protein>
<feature type="region of interest" description="Disordered" evidence="1">
    <location>
        <begin position="139"/>
        <end position="185"/>
    </location>
</feature>
<evidence type="ECO:0000313" key="4">
    <source>
        <dbReference type="EMBL" id="SUZ31627.1"/>
    </source>
</evidence>
<dbReference type="PROSITE" id="PS51257">
    <property type="entry name" value="PROKAR_LIPOPROTEIN"/>
    <property type="match status" value="1"/>
</dbReference>